<organism evidence="3 4">
    <name type="scientific">Coemansia asiatica</name>
    <dbReference type="NCBI Taxonomy" id="1052880"/>
    <lineage>
        <taxon>Eukaryota</taxon>
        <taxon>Fungi</taxon>
        <taxon>Fungi incertae sedis</taxon>
        <taxon>Zoopagomycota</taxon>
        <taxon>Kickxellomycotina</taxon>
        <taxon>Kickxellomycetes</taxon>
        <taxon>Kickxellales</taxon>
        <taxon>Kickxellaceae</taxon>
        <taxon>Coemansia</taxon>
    </lineage>
</organism>
<feature type="chain" id="PRO_5040924575" evidence="2">
    <location>
        <begin position="19"/>
        <end position="308"/>
    </location>
</feature>
<proteinExistence type="predicted"/>
<keyword evidence="2" id="KW-0732">Signal</keyword>
<dbReference type="EMBL" id="JANBOH010000048">
    <property type="protein sequence ID" value="KAJ1646816.1"/>
    <property type="molecule type" value="Genomic_DNA"/>
</dbReference>
<dbReference type="AlphaFoldDB" id="A0A9W7XPD9"/>
<feature type="compositionally biased region" description="Low complexity" evidence="1">
    <location>
        <begin position="77"/>
        <end position="131"/>
    </location>
</feature>
<comment type="caution">
    <text evidence="3">The sequence shown here is derived from an EMBL/GenBank/DDBJ whole genome shotgun (WGS) entry which is preliminary data.</text>
</comment>
<gene>
    <name evidence="3" type="ORF">LPJ64_001756</name>
</gene>
<dbReference type="Proteomes" id="UP001145021">
    <property type="component" value="Unassembled WGS sequence"/>
</dbReference>
<feature type="signal peptide" evidence="2">
    <location>
        <begin position="1"/>
        <end position="18"/>
    </location>
</feature>
<protein>
    <submittedName>
        <fullName evidence="3">Uncharacterized protein</fullName>
    </submittedName>
</protein>
<accession>A0A9W7XPD9</accession>
<reference evidence="3" key="1">
    <citation type="submission" date="2022-07" db="EMBL/GenBank/DDBJ databases">
        <title>Phylogenomic reconstructions and comparative analyses of Kickxellomycotina fungi.</title>
        <authorList>
            <person name="Reynolds N.K."/>
            <person name="Stajich J.E."/>
            <person name="Barry K."/>
            <person name="Grigoriev I.V."/>
            <person name="Crous P."/>
            <person name="Smith M.E."/>
        </authorList>
    </citation>
    <scope>NUCLEOTIDE SEQUENCE</scope>
    <source>
        <strain evidence="3">NBRC 105413</strain>
    </source>
</reference>
<name>A0A9W7XPD9_9FUNG</name>
<evidence type="ECO:0000256" key="2">
    <source>
        <dbReference type="SAM" id="SignalP"/>
    </source>
</evidence>
<evidence type="ECO:0000256" key="1">
    <source>
        <dbReference type="SAM" id="MobiDB-lite"/>
    </source>
</evidence>
<sequence>MKILLAHTILFTAALASAASADASPDFHQELGIQKRQGLFDNLQSSFNDAINNAGNLFDIGHAGEDSATGNDNNADTPAPQASTSPTKSSSSASTKSSSATSKKTPSSSTPTSSSSGKDNSTDNNTDNEQTTTDEETATEDNTTKGAKPTGEPCSNDGEKQCVSSGSSGAYKLCQDGFWINQKCGGSNVCGTDSQGSIACIDKNKPVVQLESCSKKNQQRCDANDGTKYQICDGKHWQSYGCDDNKQCAISNNKAVCGSTDGGSGSGGDSGSYSPITQMAFVPESSANGRAAVAGSAMALVLAAGLFC</sequence>
<evidence type="ECO:0000313" key="4">
    <source>
        <dbReference type="Proteomes" id="UP001145021"/>
    </source>
</evidence>
<keyword evidence="4" id="KW-1185">Reference proteome</keyword>
<feature type="region of interest" description="Disordered" evidence="1">
    <location>
        <begin position="62"/>
        <end position="159"/>
    </location>
</feature>
<evidence type="ECO:0000313" key="3">
    <source>
        <dbReference type="EMBL" id="KAJ1646816.1"/>
    </source>
</evidence>